<dbReference type="EMBL" id="CAMXCT010000093">
    <property type="protein sequence ID" value="CAI3973715.1"/>
    <property type="molecule type" value="Genomic_DNA"/>
</dbReference>
<gene>
    <name evidence="3" type="ORF">C1SCF055_LOCUS2187</name>
</gene>
<proteinExistence type="inferred from homology"/>
<dbReference type="GO" id="GO:0030041">
    <property type="term" value="P:actin filament polymerization"/>
    <property type="evidence" value="ECO:0007669"/>
    <property type="project" value="TreeGrafter"/>
</dbReference>
<dbReference type="Pfam" id="PF10266">
    <property type="entry name" value="Strumpellin"/>
    <property type="match status" value="1"/>
</dbReference>
<comment type="similarity">
    <text evidence="1">Belongs to the strumpellin family.</text>
</comment>
<dbReference type="GO" id="GO:0140285">
    <property type="term" value="P:endosome fission"/>
    <property type="evidence" value="ECO:0007669"/>
    <property type="project" value="TreeGrafter"/>
</dbReference>
<evidence type="ECO:0000256" key="2">
    <source>
        <dbReference type="SAM" id="MobiDB-lite"/>
    </source>
</evidence>
<feature type="region of interest" description="Disordered" evidence="2">
    <location>
        <begin position="775"/>
        <end position="800"/>
    </location>
</feature>
<name>A0A9P1FGD4_9DINO</name>
<dbReference type="GO" id="GO:0051125">
    <property type="term" value="P:regulation of actin nucleation"/>
    <property type="evidence" value="ECO:0007669"/>
    <property type="project" value="TreeGrafter"/>
</dbReference>
<organism evidence="3">
    <name type="scientific">Cladocopium goreaui</name>
    <dbReference type="NCBI Taxonomy" id="2562237"/>
    <lineage>
        <taxon>Eukaryota</taxon>
        <taxon>Sar</taxon>
        <taxon>Alveolata</taxon>
        <taxon>Dinophyceae</taxon>
        <taxon>Suessiales</taxon>
        <taxon>Symbiodiniaceae</taxon>
        <taxon>Cladocopium</taxon>
    </lineage>
</organism>
<dbReference type="GO" id="GO:0071203">
    <property type="term" value="C:WASH complex"/>
    <property type="evidence" value="ECO:0007669"/>
    <property type="project" value="InterPro"/>
</dbReference>
<dbReference type="InterPro" id="IPR019393">
    <property type="entry name" value="WASH_strumpellin"/>
</dbReference>
<dbReference type="PANTHER" id="PTHR15691">
    <property type="entry name" value="WASH COMPLEX SUBUNIT 5"/>
    <property type="match status" value="1"/>
</dbReference>
<dbReference type="EMBL" id="CAMXCT030000093">
    <property type="protein sequence ID" value="CAL4761027.1"/>
    <property type="molecule type" value="Genomic_DNA"/>
</dbReference>
<keyword evidence="5" id="KW-1185">Reference proteome</keyword>
<dbReference type="EMBL" id="CAMXCT020000093">
    <property type="protein sequence ID" value="CAL1127090.1"/>
    <property type="molecule type" value="Genomic_DNA"/>
</dbReference>
<evidence type="ECO:0000313" key="4">
    <source>
        <dbReference type="EMBL" id="CAL4761027.1"/>
    </source>
</evidence>
<comment type="caution">
    <text evidence="3">The sequence shown here is derived from an EMBL/GenBank/DDBJ whole genome shotgun (WGS) entry which is preliminary data.</text>
</comment>
<dbReference type="GO" id="GO:0005768">
    <property type="term" value="C:endosome"/>
    <property type="evidence" value="ECO:0007669"/>
    <property type="project" value="TreeGrafter"/>
</dbReference>
<protein>
    <submittedName>
        <fullName evidence="4">WASH complex subunit 5 (WASH complex subunit strumpellin)</fullName>
    </submittedName>
</protein>
<accession>A0A9P1FGD4</accession>
<evidence type="ECO:0000313" key="5">
    <source>
        <dbReference type="Proteomes" id="UP001152797"/>
    </source>
</evidence>
<sequence>MTFNDFNDTDAGRALLRLLSRGHAVVAELQRTAEAVDASALNEPRLRSVLPDFVVFRTEGAIDRVANGPEKMELDEESRELNLDSSARIFRVLAAIKKYAIDLARLIDDIDAGAFVGYSLEGILRDGQGACLLPEAVALLGTMLLVSDQRLPGQTRERALVLFYRCTVGTSNEPEDFADVCRLFKSTGRPEDLATRKPGYPESYFSRFLLQKEAIRLVIGKLQTGDIYEASRHYPLPEHRSHGLSAQAGLLYVCLFFEVKTLESDFMAMREIVDRYFGDSWVVAYALGYTADLMQMWATYPAAKQAIGNAITGSTVRQLQERHQERLADAQAKLKECLLEGVLTEDYVSSKTPQLLSLLREANTSIRWLLLQPTTNDPKLEAVCKISARMREEVLGALVDTALLEDKVKGILIPLVSNRQANWLRLQEEAAQAMDDLAVYFSGQHALKRKVRNEELEEFFRSLQQRIEELSLSSQEDMAALGRKVSQVDKALDEVAFFHEVSQQPQILHFLSDARQLLQRMLRTANLNEEMLGTIETVADLSYAWHALAGYKEAMGNLLATSPESVKGLRALFLKLASILEVPLRRIRQSGNESHASLVSNYYSAGLVQFMRSVLQDIPRLIFQILAQLATLNASVSPVAWPSRISFAELHSYAQRSESASIEVGKLTQRIALLMRGIRETDVAVLGAILVEPKEVLVDGLRRELAANIEVMLAKQSFDHLEASLKDLADQSRRLRGSFEHVQDYLGVSAQELWRAQFGRVVRFLLHMEQHQLLGKRGRAKSSPDHDPSQPIRFPDGKSSGGSFLSRCMAKLLELTEPKSCSGGFRQDWCSSGGALDSLVLQQLMEAVASPGIAAMSKLLALKAAGRVRKVLQGGTALLGDPEHSRAVLKASRARSSEALRVCAASLASQVGPLASVLSSLGQIMLLQRRLTALLRLHGSLDAPLINKSLGVLDGTALVESLEEDAETEVDGELPSLWDFVDSSSIAKEGQLRFRRKLAKTGELHGFAEPLRQLLLVIPEDSAPNGLDTLLALALVQYVAEKQRQAPSARRTSTWTAKAPAPTVGTEAHVALSAGLASFLQQLPRQQLHGTFQVCGFFIQGLCSEEAGSD</sequence>
<reference evidence="4 5" key="2">
    <citation type="submission" date="2024-05" db="EMBL/GenBank/DDBJ databases">
        <authorList>
            <person name="Chen Y."/>
            <person name="Shah S."/>
            <person name="Dougan E. K."/>
            <person name="Thang M."/>
            <person name="Chan C."/>
        </authorList>
    </citation>
    <scope>NUCLEOTIDE SEQUENCE [LARGE SCALE GENOMIC DNA]</scope>
</reference>
<dbReference type="PANTHER" id="PTHR15691:SF6">
    <property type="entry name" value="WASH COMPLEX SUBUNIT 5"/>
    <property type="match status" value="1"/>
</dbReference>
<dbReference type="Proteomes" id="UP001152797">
    <property type="component" value="Unassembled WGS sequence"/>
</dbReference>
<dbReference type="GO" id="GO:0007032">
    <property type="term" value="P:endosome organization"/>
    <property type="evidence" value="ECO:0007669"/>
    <property type="project" value="TreeGrafter"/>
</dbReference>
<dbReference type="OrthoDB" id="565118at2759"/>
<reference evidence="3" key="1">
    <citation type="submission" date="2022-10" db="EMBL/GenBank/DDBJ databases">
        <authorList>
            <person name="Chen Y."/>
            <person name="Dougan E. K."/>
            <person name="Chan C."/>
            <person name="Rhodes N."/>
            <person name="Thang M."/>
        </authorList>
    </citation>
    <scope>NUCLEOTIDE SEQUENCE</scope>
</reference>
<dbReference type="AlphaFoldDB" id="A0A9P1FGD4"/>
<evidence type="ECO:0000313" key="3">
    <source>
        <dbReference type="EMBL" id="CAI3973715.1"/>
    </source>
</evidence>
<evidence type="ECO:0000256" key="1">
    <source>
        <dbReference type="ARBA" id="ARBA00006224"/>
    </source>
</evidence>